<feature type="region of interest" description="Disordered" evidence="2">
    <location>
        <begin position="146"/>
        <end position="196"/>
    </location>
</feature>
<evidence type="ECO:0000259" key="4">
    <source>
        <dbReference type="Pfam" id="PF24564"/>
    </source>
</evidence>
<name>A0A9W9ICR2_9EURO</name>
<dbReference type="AlphaFoldDB" id="A0A9W9ICR2"/>
<reference evidence="5" key="2">
    <citation type="journal article" date="2023" name="IMA Fungus">
        <title>Comparative genomic study of the Penicillium genus elucidates a diverse pangenome and 15 lateral gene transfer events.</title>
        <authorList>
            <person name="Petersen C."/>
            <person name="Sorensen T."/>
            <person name="Nielsen M.R."/>
            <person name="Sondergaard T.E."/>
            <person name="Sorensen J.L."/>
            <person name="Fitzpatrick D.A."/>
            <person name="Frisvad J.C."/>
            <person name="Nielsen K.L."/>
        </authorList>
    </citation>
    <scope>NUCLEOTIDE SEQUENCE</scope>
    <source>
        <strain evidence="5">IBT 26290</strain>
    </source>
</reference>
<evidence type="ECO:0000259" key="3">
    <source>
        <dbReference type="Pfam" id="PF00350"/>
    </source>
</evidence>
<feature type="compositionally biased region" description="Polar residues" evidence="2">
    <location>
        <begin position="149"/>
        <end position="159"/>
    </location>
</feature>
<dbReference type="GeneID" id="81425917"/>
<dbReference type="PANTHER" id="PTHR36681">
    <property type="entry name" value="NUCLEAR GTPASE, GERMINAL CENTER-ASSOCIATED, TANDEM DUPLICATE 3"/>
    <property type="match status" value="1"/>
</dbReference>
<evidence type="ECO:0000313" key="6">
    <source>
        <dbReference type="Proteomes" id="UP001149163"/>
    </source>
</evidence>
<protein>
    <submittedName>
        <fullName evidence="5">Uncharacterized protein</fullName>
    </submittedName>
</protein>
<dbReference type="InterPro" id="IPR027417">
    <property type="entry name" value="P-loop_NTPase"/>
</dbReference>
<proteinExistence type="predicted"/>
<feature type="compositionally biased region" description="Polar residues" evidence="2">
    <location>
        <begin position="69"/>
        <end position="100"/>
    </location>
</feature>
<dbReference type="EMBL" id="JAPQKN010000002">
    <property type="protein sequence ID" value="KAJ5169022.1"/>
    <property type="molecule type" value="Genomic_DNA"/>
</dbReference>
<dbReference type="Pfam" id="PF24564">
    <property type="entry name" value="DUF7605"/>
    <property type="match status" value="1"/>
</dbReference>
<organism evidence="5 6">
    <name type="scientific">Penicillium canariense</name>
    <dbReference type="NCBI Taxonomy" id="189055"/>
    <lineage>
        <taxon>Eukaryota</taxon>
        <taxon>Fungi</taxon>
        <taxon>Dikarya</taxon>
        <taxon>Ascomycota</taxon>
        <taxon>Pezizomycotina</taxon>
        <taxon>Eurotiomycetes</taxon>
        <taxon>Eurotiomycetidae</taxon>
        <taxon>Eurotiales</taxon>
        <taxon>Aspergillaceae</taxon>
        <taxon>Penicillium</taxon>
    </lineage>
</organism>
<evidence type="ECO:0000256" key="1">
    <source>
        <dbReference type="SAM" id="Coils"/>
    </source>
</evidence>
<keyword evidence="1" id="KW-0175">Coiled coil</keyword>
<dbReference type="OrthoDB" id="3598281at2759"/>
<dbReference type="Pfam" id="PF00350">
    <property type="entry name" value="Dynamin_N"/>
    <property type="match status" value="1"/>
</dbReference>
<feature type="domain" description="Dynamin N-terminal" evidence="3">
    <location>
        <begin position="258"/>
        <end position="524"/>
    </location>
</feature>
<dbReference type="PANTHER" id="PTHR36681:SF3">
    <property type="entry name" value="NUCLEAR GTPASE, GERMINAL CENTER-ASSOCIATED, TANDEM DUPLICATE 3"/>
    <property type="match status" value="1"/>
</dbReference>
<feature type="coiled-coil region" evidence="1">
    <location>
        <begin position="547"/>
        <end position="574"/>
    </location>
</feature>
<feature type="region of interest" description="Disordered" evidence="2">
    <location>
        <begin position="1"/>
        <end position="57"/>
    </location>
</feature>
<dbReference type="Proteomes" id="UP001149163">
    <property type="component" value="Unassembled WGS sequence"/>
</dbReference>
<feature type="compositionally biased region" description="Polar residues" evidence="2">
    <location>
        <begin position="22"/>
        <end position="43"/>
    </location>
</feature>
<feature type="compositionally biased region" description="Basic and acidic residues" evidence="2">
    <location>
        <begin position="170"/>
        <end position="196"/>
    </location>
</feature>
<sequence length="1018" mass="114354">MSFPRSDFNFSAPGSSPRARTLSLSSWDESETPPASNRQSPSVPRSLPRTSPPPIFQFQGLNIANQSQFTTASGSSTREASLLTPSRSTSTYADQHNASPSPTPPRVGTSRISQSRISQSRISQSQGRQSSIASISTVFTDAREHQAESLASTTRTENIQVPGAYPESLHCSDRSVPHVPRESRNGNQRSIREESLPRVPIYDSRLQAQLKEVKGKLTSLATSIRSSALVHDQSSILYAHYQKLQKASEFEYPVTRTVGFIGDSGVGKSSLINSLLDQGGLSRSGSDGAACTCVVTEFRHTDDAHTGPFTIEAEFMTTKEMKELLEELLLNFRQFYVPSAYRELQGEEARRQCRDAAERAWETFRSLFRSQPRLTIEFLSEDQDEAFDKILSELERWAYAGLTHRPGGTDALDYSAIAGDLRECKDLLDMLTADHQGGGNPALWPFIKLIRVYLSSPVLRTGLVLADLPGFRDLNFARVRATERYLKHKCDEVFIVANISRVCSDQSVHDIVKRCKRNQPRRIVCTRSEEVSAEEAARIKDPNGRRVKQMNEDIERIRQSIDETEVARQNADERNKPELALRESQLRDQEKTLNFENTKISQELLGRHEGIRVFCVSNTLYAKHRASRTHQAEAYVNLTGIRELRHYRQLVPAEAQLHATRAFFDHEVPVLLLSLRQWALSGADSVTAERAKTLRGLLGNVEEVLRRIPDDKQGFTSPQAYVARMQEGLKSRYNASINDCARSHRDEWKNMSIETSSEWASWHHSTYKVFCAKFGTHSTQQQRDRSWNDELVLPTRDHLDPQWEVLLEWLELQIGSSAQDTAAIFQNASRQLSPHIQLAPRALQNLLRSMLSRQGYINHHIEVSIRDLLSNTEYADIRLQAFVGLETNLITQGSSKPICSTVMPAHSSLASCGQLIFHVKENQEAAVIKGGRTSCTTIFNVRAFFIIFLAANINEEIENIVRDFHSVVAEAGHIPEAQQEPELARELELETNRAEGILANARNVMEVVASEYAIGASS</sequence>
<evidence type="ECO:0000256" key="2">
    <source>
        <dbReference type="SAM" id="MobiDB-lite"/>
    </source>
</evidence>
<dbReference type="InterPro" id="IPR056024">
    <property type="entry name" value="DUF7605"/>
</dbReference>
<dbReference type="SUPFAM" id="SSF52540">
    <property type="entry name" value="P-loop containing nucleoside triphosphate hydrolases"/>
    <property type="match status" value="1"/>
</dbReference>
<evidence type="ECO:0000313" key="5">
    <source>
        <dbReference type="EMBL" id="KAJ5169022.1"/>
    </source>
</evidence>
<dbReference type="Gene3D" id="3.40.50.300">
    <property type="entry name" value="P-loop containing nucleotide triphosphate hydrolases"/>
    <property type="match status" value="1"/>
</dbReference>
<comment type="caution">
    <text evidence="5">The sequence shown here is derived from an EMBL/GenBank/DDBJ whole genome shotgun (WGS) entry which is preliminary data.</text>
</comment>
<keyword evidence="6" id="KW-1185">Reference proteome</keyword>
<gene>
    <name evidence="5" type="ORF">N7482_004616</name>
</gene>
<feature type="compositionally biased region" description="Low complexity" evidence="2">
    <location>
        <begin position="110"/>
        <end position="131"/>
    </location>
</feature>
<accession>A0A9W9ICR2</accession>
<feature type="region of interest" description="Disordered" evidence="2">
    <location>
        <begin position="69"/>
        <end position="131"/>
    </location>
</feature>
<dbReference type="RefSeq" id="XP_056545483.1">
    <property type="nucleotide sequence ID" value="XM_056686741.1"/>
</dbReference>
<dbReference type="InterPro" id="IPR045063">
    <property type="entry name" value="Dynamin_N"/>
</dbReference>
<feature type="domain" description="DUF7605" evidence="4">
    <location>
        <begin position="744"/>
        <end position="891"/>
    </location>
</feature>
<reference evidence="5" key="1">
    <citation type="submission" date="2022-11" db="EMBL/GenBank/DDBJ databases">
        <authorList>
            <person name="Petersen C."/>
        </authorList>
    </citation>
    <scope>NUCLEOTIDE SEQUENCE</scope>
    <source>
        <strain evidence="5">IBT 26290</strain>
    </source>
</reference>